<dbReference type="Gramene" id="LPERR03G07220.1">
    <property type="protein sequence ID" value="LPERR03G07220.1"/>
    <property type="gene ID" value="LPERR03G07220"/>
</dbReference>
<dbReference type="PROSITE" id="PS00287">
    <property type="entry name" value="CYSTATIN"/>
    <property type="match status" value="1"/>
</dbReference>
<keyword evidence="4" id="KW-0611">Plant defense</keyword>
<dbReference type="GO" id="GO:0006952">
    <property type="term" value="P:defense response"/>
    <property type="evidence" value="ECO:0007669"/>
    <property type="project" value="UniProtKB-KW"/>
</dbReference>
<feature type="signal peptide" evidence="5">
    <location>
        <begin position="1"/>
        <end position="32"/>
    </location>
</feature>
<dbReference type="SUPFAM" id="SSF54403">
    <property type="entry name" value="Cystatin/monellin"/>
    <property type="match status" value="1"/>
</dbReference>
<dbReference type="STRING" id="77586.A0A0D9VR28"/>
<feature type="domain" description="Cystatin" evidence="6">
    <location>
        <begin position="35"/>
        <end position="126"/>
    </location>
</feature>
<evidence type="ECO:0000256" key="5">
    <source>
        <dbReference type="SAM" id="SignalP"/>
    </source>
</evidence>
<dbReference type="InterPro" id="IPR018073">
    <property type="entry name" value="Prot_inh_cystat_CS"/>
</dbReference>
<evidence type="ECO:0000256" key="1">
    <source>
        <dbReference type="ARBA" id="ARBA00007233"/>
    </source>
</evidence>
<protein>
    <recommendedName>
        <fullName evidence="6">Cystatin domain-containing protein</fullName>
    </recommendedName>
</protein>
<organism evidence="7 8">
    <name type="scientific">Leersia perrieri</name>
    <dbReference type="NCBI Taxonomy" id="77586"/>
    <lineage>
        <taxon>Eukaryota</taxon>
        <taxon>Viridiplantae</taxon>
        <taxon>Streptophyta</taxon>
        <taxon>Embryophyta</taxon>
        <taxon>Tracheophyta</taxon>
        <taxon>Spermatophyta</taxon>
        <taxon>Magnoliopsida</taxon>
        <taxon>Liliopsida</taxon>
        <taxon>Poales</taxon>
        <taxon>Poaceae</taxon>
        <taxon>BOP clade</taxon>
        <taxon>Oryzoideae</taxon>
        <taxon>Oryzeae</taxon>
        <taxon>Oryzinae</taxon>
        <taxon>Leersia</taxon>
    </lineage>
</organism>
<dbReference type="Proteomes" id="UP000032180">
    <property type="component" value="Chromosome 3"/>
</dbReference>
<evidence type="ECO:0000256" key="4">
    <source>
        <dbReference type="ARBA" id="ARBA00022821"/>
    </source>
</evidence>
<feature type="chain" id="PRO_5018698399" description="Cystatin domain-containing protein" evidence="5">
    <location>
        <begin position="33"/>
        <end position="127"/>
    </location>
</feature>
<proteinExistence type="inferred from homology"/>
<reference evidence="8" key="2">
    <citation type="submission" date="2013-12" db="EMBL/GenBank/DDBJ databases">
        <authorList>
            <person name="Yu Y."/>
            <person name="Lee S."/>
            <person name="de Baynast K."/>
            <person name="Wissotski M."/>
            <person name="Liu L."/>
            <person name="Talag J."/>
            <person name="Goicoechea J."/>
            <person name="Angelova A."/>
            <person name="Jetty R."/>
            <person name="Kudrna D."/>
            <person name="Golser W."/>
            <person name="Rivera L."/>
            <person name="Zhang J."/>
            <person name="Wing R."/>
        </authorList>
    </citation>
    <scope>NUCLEOTIDE SEQUENCE</scope>
</reference>
<dbReference type="HOGENOM" id="CLU_113093_5_0_1"/>
<dbReference type="GO" id="GO:0004869">
    <property type="term" value="F:cysteine-type endopeptidase inhibitor activity"/>
    <property type="evidence" value="ECO:0007669"/>
    <property type="project" value="UniProtKB-KW"/>
</dbReference>
<dbReference type="InterPro" id="IPR000010">
    <property type="entry name" value="Cystatin_dom"/>
</dbReference>
<comment type="similarity">
    <text evidence="1">Belongs to the cystatin family. Phytocystatin subfamily.</text>
</comment>
<keyword evidence="2" id="KW-0646">Protease inhibitor</keyword>
<dbReference type="PANTHER" id="PTHR47116">
    <property type="entry name" value="PHLOEM FILAMENT PROTEIN"/>
    <property type="match status" value="1"/>
</dbReference>
<dbReference type="eggNOG" id="ENOG502RRN9">
    <property type="taxonomic scope" value="Eukaryota"/>
</dbReference>
<name>A0A0D9VR28_9ORYZ</name>
<keyword evidence="8" id="KW-1185">Reference proteome</keyword>
<dbReference type="InterPro" id="IPR046350">
    <property type="entry name" value="Cystatin_sf"/>
</dbReference>
<evidence type="ECO:0000313" key="7">
    <source>
        <dbReference type="EnsemblPlants" id="LPERR03G07220.1"/>
    </source>
</evidence>
<evidence type="ECO:0000256" key="2">
    <source>
        <dbReference type="ARBA" id="ARBA00022690"/>
    </source>
</evidence>
<dbReference type="CDD" id="cd00042">
    <property type="entry name" value="CY"/>
    <property type="match status" value="1"/>
</dbReference>
<dbReference type="InterPro" id="IPR027214">
    <property type="entry name" value="Cystatin"/>
</dbReference>
<reference evidence="7" key="3">
    <citation type="submission" date="2015-04" db="UniProtKB">
        <authorList>
            <consortium name="EnsemblPlants"/>
        </authorList>
    </citation>
    <scope>IDENTIFICATION</scope>
</reference>
<evidence type="ECO:0000313" key="8">
    <source>
        <dbReference type="Proteomes" id="UP000032180"/>
    </source>
</evidence>
<sequence length="127" mass="14006">MKSNHLHIAHTPAAITRTISLLLAAVAATATAAPGTIGGWSPIKNTDDPHIQELGQWAVTEENKRVTSNTITFRMVINGEQQLVSGMNYRLTINASSLHDDDGGYKAVVYEQEWTKMRKLISFDKID</sequence>
<dbReference type="EnsemblPlants" id="LPERR03G07220.1">
    <property type="protein sequence ID" value="LPERR03G07220.1"/>
    <property type="gene ID" value="LPERR03G07220"/>
</dbReference>
<accession>A0A0D9VR28</accession>
<dbReference type="Gene3D" id="3.10.450.10">
    <property type="match status" value="1"/>
</dbReference>
<dbReference type="AlphaFoldDB" id="A0A0D9VR28"/>
<reference evidence="7 8" key="1">
    <citation type="submission" date="2012-08" db="EMBL/GenBank/DDBJ databases">
        <title>Oryza genome evolution.</title>
        <authorList>
            <person name="Wing R.A."/>
        </authorList>
    </citation>
    <scope>NUCLEOTIDE SEQUENCE</scope>
</reference>
<evidence type="ECO:0000256" key="3">
    <source>
        <dbReference type="ARBA" id="ARBA00022704"/>
    </source>
</evidence>
<keyword evidence="5" id="KW-0732">Signal</keyword>
<evidence type="ECO:0000259" key="6">
    <source>
        <dbReference type="SMART" id="SM00043"/>
    </source>
</evidence>
<keyword evidence="3" id="KW-0789">Thiol protease inhibitor</keyword>
<dbReference type="SMART" id="SM00043">
    <property type="entry name" value="CY"/>
    <property type="match status" value="1"/>
</dbReference>
<dbReference type="Pfam" id="PF16845">
    <property type="entry name" value="SQAPI"/>
    <property type="match status" value="1"/>
</dbReference>